<keyword evidence="4" id="KW-1133">Transmembrane helix</keyword>
<dbReference type="OrthoDB" id="5421852at2759"/>
<evidence type="ECO:0000313" key="8">
    <source>
        <dbReference type="EMBL" id="CEL10838.1"/>
    </source>
</evidence>
<reference evidence="9" key="1">
    <citation type="journal article" date="2016" name="Genome Announc.">
        <title>Draft genome sequences of fungus Aspergillus calidoustus.</title>
        <authorList>
            <person name="Horn F."/>
            <person name="Linde J."/>
            <person name="Mattern D.J."/>
            <person name="Walther G."/>
            <person name="Guthke R."/>
            <person name="Scherlach K."/>
            <person name="Martin K."/>
            <person name="Brakhage A.A."/>
            <person name="Petzke L."/>
            <person name="Valiante V."/>
        </authorList>
    </citation>
    <scope>NUCLEOTIDE SEQUENCE [LARGE SCALE GENOMIC DNA]</scope>
    <source>
        <strain evidence="9">SF006504</strain>
    </source>
</reference>
<dbReference type="GO" id="GO:0055091">
    <property type="term" value="P:phospholipid homeostasis"/>
    <property type="evidence" value="ECO:0007669"/>
    <property type="project" value="TreeGrafter"/>
</dbReference>
<feature type="domain" description="Phosphatidylglycerol lysyltransferase C-terminal" evidence="7">
    <location>
        <begin position="135"/>
        <end position="425"/>
    </location>
</feature>
<dbReference type="GO" id="GO:0016755">
    <property type="term" value="F:aminoacyltransferase activity"/>
    <property type="evidence" value="ECO:0007669"/>
    <property type="project" value="TreeGrafter"/>
</dbReference>
<evidence type="ECO:0000256" key="3">
    <source>
        <dbReference type="ARBA" id="ARBA00022692"/>
    </source>
</evidence>
<dbReference type="InterPro" id="IPR051211">
    <property type="entry name" value="PG_lysyltransferase"/>
</dbReference>
<keyword evidence="5" id="KW-0472">Membrane</keyword>
<evidence type="ECO:0000256" key="4">
    <source>
        <dbReference type="ARBA" id="ARBA00022989"/>
    </source>
</evidence>
<comment type="subcellular location">
    <subcellularLocation>
        <location evidence="1">Cell membrane</location>
        <topology evidence="1">Multi-pass membrane protein</topology>
    </subcellularLocation>
</comment>
<dbReference type="OMA" id="LDPCIAS"/>
<proteinExistence type="predicted"/>
<name>A0A0U5GG03_ASPCI</name>
<evidence type="ECO:0000256" key="2">
    <source>
        <dbReference type="ARBA" id="ARBA00022475"/>
    </source>
</evidence>
<evidence type="ECO:0000256" key="1">
    <source>
        <dbReference type="ARBA" id="ARBA00004651"/>
    </source>
</evidence>
<evidence type="ECO:0000259" key="7">
    <source>
        <dbReference type="Pfam" id="PF09924"/>
    </source>
</evidence>
<keyword evidence="3" id="KW-0812">Transmembrane</keyword>
<dbReference type="PANTHER" id="PTHR34697">
    <property type="entry name" value="PHOSPHATIDYLGLYCEROL LYSYLTRANSFERASE"/>
    <property type="match status" value="1"/>
</dbReference>
<dbReference type="EMBL" id="CDMC01000021">
    <property type="protein sequence ID" value="CEL10838.1"/>
    <property type="molecule type" value="Genomic_DNA"/>
</dbReference>
<keyword evidence="2" id="KW-1003">Cell membrane</keyword>
<accession>A0A0U5GG03</accession>
<feature type="region of interest" description="Disordered" evidence="6">
    <location>
        <begin position="1"/>
        <end position="21"/>
    </location>
</feature>
<evidence type="ECO:0000256" key="5">
    <source>
        <dbReference type="ARBA" id="ARBA00023136"/>
    </source>
</evidence>
<sequence>MKNETRSPAKPTSKRPRSPSLFETVAQSLANQLPSLSNAAPCCASLADRQWNRHCLLSEESWSSSTPKFGSGSPSGSIGDETLVGTISESDTQPSREPLNGSIRWSSDSSASVWEAVHGVETHEVVEGLAARYGRVSNMVILDRSYRTFLNKARTAALFYKVMNHVAVVSGDPLCDPDLFGEILNEFKAYRKKHHWRLAFVGASDILAKYARQQHWKTIHFATERVLNPITNDVLSERSGKRMIVQHKQLLDPIKGGISLGVYMPAYRQDQRLQSELVAMYNAWCQQQNQTTTPKAFITVYNPFDFPNLMLYIYTQAADGSPNGFAALRWMGATQGYHIDPCIAAPNSPKGITDLLVFAAMALVNQLGCPYLSLGCEPLAVLDEVTGMSPTVAKLVRSMHTAIFQRLPISGKKAYHDKFRPDADQESKLYLVFPSGGLALLQQLVAVTHIANISFRRLLRAKAS</sequence>
<dbReference type="Pfam" id="PF09924">
    <property type="entry name" value="LPG_synthase_C"/>
    <property type="match status" value="1"/>
</dbReference>
<organism evidence="8 9">
    <name type="scientific">Aspergillus calidoustus</name>
    <dbReference type="NCBI Taxonomy" id="454130"/>
    <lineage>
        <taxon>Eukaryota</taxon>
        <taxon>Fungi</taxon>
        <taxon>Dikarya</taxon>
        <taxon>Ascomycota</taxon>
        <taxon>Pezizomycotina</taxon>
        <taxon>Eurotiomycetes</taxon>
        <taxon>Eurotiomycetidae</taxon>
        <taxon>Eurotiales</taxon>
        <taxon>Aspergillaceae</taxon>
        <taxon>Aspergillus</taxon>
        <taxon>Aspergillus subgen. Nidulantes</taxon>
    </lineage>
</organism>
<dbReference type="PANTHER" id="PTHR34697:SF2">
    <property type="entry name" value="PHOSPHATIDYLGLYCEROL LYSYLTRANSFERASE"/>
    <property type="match status" value="1"/>
</dbReference>
<evidence type="ECO:0000313" key="9">
    <source>
        <dbReference type="Proteomes" id="UP000054771"/>
    </source>
</evidence>
<dbReference type="InterPro" id="IPR024320">
    <property type="entry name" value="LPG_synthase_C"/>
</dbReference>
<feature type="region of interest" description="Disordered" evidence="6">
    <location>
        <begin position="62"/>
        <end position="82"/>
    </location>
</feature>
<dbReference type="GO" id="GO:0005886">
    <property type="term" value="C:plasma membrane"/>
    <property type="evidence" value="ECO:0007669"/>
    <property type="project" value="UniProtKB-SubCell"/>
</dbReference>
<gene>
    <name evidence="8" type="ORF">ASPCAL13947</name>
</gene>
<protein>
    <recommendedName>
        <fullName evidence="7">Phosphatidylglycerol lysyltransferase C-terminal domain-containing protein</fullName>
    </recommendedName>
</protein>
<dbReference type="STRING" id="454130.A0A0U5GG03"/>
<evidence type="ECO:0000256" key="6">
    <source>
        <dbReference type="SAM" id="MobiDB-lite"/>
    </source>
</evidence>
<feature type="compositionally biased region" description="Polar residues" evidence="6">
    <location>
        <begin position="62"/>
        <end position="76"/>
    </location>
</feature>
<dbReference type="AlphaFoldDB" id="A0A0U5GG03"/>
<dbReference type="Proteomes" id="UP000054771">
    <property type="component" value="Unassembled WGS sequence"/>
</dbReference>
<keyword evidence="9" id="KW-1185">Reference proteome</keyword>